<dbReference type="PANTHER" id="PTHR43877">
    <property type="entry name" value="AMINOALKYLPHOSPHONATE N-ACETYLTRANSFERASE-RELATED-RELATED"/>
    <property type="match status" value="1"/>
</dbReference>
<dbReference type="SUPFAM" id="SSF55729">
    <property type="entry name" value="Acyl-CoA N-acyltransferases (Nat)"/>
    <property type="match status" value="1"/>
</dbReference>
<evidence type="ECO:0000313" key="5">
    <source>
        <dbReference type="Proteomes" id="UP000510822"/>
    </source>
</evidence>
<reference evidence="4 5" key="1">
    <citation type="journal article" date="2016" name="Int. J. Syst. Evol. Microbiol.">
        <title>Chitinibacter fontanus sp. nov., isolated from a spring.</title>
        <authorList>
            <person name="Sheu S.Y."/>
            <person name="Li Y.S."/>
            <person name="Young C.C."/>
            <person name="Chen W.M."/>
        </authorList>
    </citation>
    <scope>NUCLEOTIDE SEQUENCE [LARGE SCALE GENOMIC DNA]</scope>
    <source>
        <strain evidence="4 5">STM-7</strain>
    </source>
</reference>
<name>A0A7D5Z9G3_9NEIS</name>
<evidence type="ECO:0000313" key="4">
    <source>
        <dbReference type="EMBL" id="QLI80346.1"/>
    </source>
</evidence>
<protein>
    <submittedName>
        <fullName evidence="4">GNAT family N-acetyltransferase</fullName>
    </submittedName>
</protein>
<organism evidence="4 5">
    <name type="scientific">Chitinibacter fontanus</name>
    <dbReference type="NCBI Taxonomy" id="1737446"/>
    <lineage>
        <taxon>Bacteria</taxon>
        <taxon>Pseudomonadati</taxon>
        <taxon>Pseudomonadota</taxon>
        <taxon>Betaproteobacteria</taxon>
        <taxon>Neisseriales</taxon>
        <taxon>Chitinibacteraceae</taxon>
        <taxon>Chitinibacter</taxon>
    </lineage>
</organism>
<dbReference type="KEGG" id="cfon:HZU75_01685"/>
<dbReference type="InterPro" id="IPR016181">
    <property type="entry name" value="Acyl_CoA_acyltransferase"/>
</dbReference>
<gene>
    <name evidence="4" type="ORF">HZU75_01685</name>
</gene>
<dbReference type="PANTHER" id="PTHR43877:SF2">
    <property type="entry name" value="AMINOALKYLPHOSPHONATE N-ACETYLTRANSFERASE-RELATED"/>
    <property type="match status" value="1"/>
</dbReference>
<dbReference type="Proteomes" id="UP000510822">
    <property type="component" value="Chromosome"/>
</dbReference>
<dbReference type="Gene3D" id="3.40.630.30">
    <property type="match status" value="1"/>
</dbReference>
<keyword evidence="2" id="KW-0012">Acyltransferase</keyword>
<dbReference type="RefSeq" id="WP_180307489.1">
    <property type="nucleotide sequence ID" value="NZ_CP058952.1"/>
</dbReference>
<dbReference type="Pfam" id="PF00583">
    <property type="entry name" value="Acetyltransf_1"/>
    <property type="match status" value="1"/>
</dbReference>
<feature type="domain" description="N-acetyltransferase" evidence="3">
    <location>
        <begin position="2"/>
        <end position="168"/>
    </location>
</feature>
<dbReference type="EMBL" id="CP058952">
    <property type="protein sequence ID" value="QLI80346.1"/>
    <property type="molecule type" value="Genomic_DNA"/>
</dbReference>
<keyword evidence="1 4" id="KW-0808">Transferase</keyword>
<evidence type="ECO:0000259" key="3">
    <source>
        <dbReference type="PROSITE" id="PS51186"/>
    </source>
</evidence>
<dbReference type="AlphaFoldDB" id="A0A7D5Z9G3"/>
<sequence length="170" mass="18603">MLKLRRLISSDASVFQALRLAGLQESPLAFGSSYEEEKDLPLSTVEDRLAARPDRGVFGAFINNELSGIVALGRENKHKLAHKALIWGLYVTPQARARGLARALLQEAIALAQATKDIQQINLSVNAGNGAAIALYQSLNFKSFGHEPNALLVDGEFHDEVHMYLPLNKV</sequence>
<accession>A0A7D5Z9G3</accession>
<dbReference type="PROSITE" id="PS51186">
    <property type="entry name" value="GNAT"/>
    <property type="match status" value="1"/>
</dbReference>
<evidence type="ECO:0000256" key="2">
    <source>
        <dbReference type="ARBA" id="ARBA00023315"/>
    </source>
</evidence>
<dbReference type="GO" id="GO:0016747">
    <property type="term" value="F:acyltransferase activity, transferring groups other than amino-acyl groups"/>
    <property type="evidence" value="ECO:0007669"/>
    <property type="project" value="InterPro"/>
</dbReference>
<evidence type="ECO:0000256" key="1">
    <source>
        <dbReference type="ARBA" id="ARBA00022679"/>
    </source>
</evidence>
<dbReference type="InterPro" id="IPR000182">
    <property type="entry name" value="GNAT_dom"/>
</dbReference>
<dbReference type="CDD" id="cd04301">
    <property type="entry name" value="NAT_SF"/>
    <property type="match status" value="1"/>
</dbReference>
<dbReference type="InterPro" id="IPR050832">
    <property type="entry name" value="Bact_Acetyltransf"/>
</dbReference>
<proteinExistence type="predicted"/>
<keyword evidence="5" id="KW-1185">Reference proteome</keyword>